<dbReference type="SUPFAM" id="SSF52540">
    <property type="entry name" value="P-loop containing nucleoside triphosphate hydrolases"/>
    <property type="match status" value="1"/>
</dbReference>
<protein>
    <recommendedName>
        <fullName evidence="2">Sulfotransferase domain-containing protein</fullName>
    </recommendedName>
</protein>
<dbReference type="Gene3D" id="3.40.50.300">
    <property type="entry name" value="P-loop containing nucleotide triphosphate hydrolases"/>
    <property type="match status" value="1"/>
</dbReference>
<gene>
    <name evidence="1" type="ORF">LCGC14_2334500</name>
</gene>
<dbReference type="EMBL" id="LAZR01033626">
    <property type="protein sequence ID" value="KKL47539.1"/>
    <property type="molecule type" value="Genomic_DNA"/>
</dbReference>
<sequence>MGLVVTGAPRSGTSLMMRILIEALGADRCLGTKHPTETAFEKYKEQREDESDVHYAARAYSMRVDPEGKRFQRMITESMAMNPDGFWEDSKYVGRGLTWHQGIDIKPEHFVKVIFKGLARSDPRFVSKVIVMARHPRAICKSQEKLKHGG</sequence>
<feature type="non-terminal residue" evidence="1">
    <location>
        <position position="150"/>
    </location>
</feature>
<reference evidence="1" key="1">
    <citation type="journal article" date="2015" name="Nature">
        <title>Complex archaea that bridge the gap between prokaryotes and eukaryotes.</title>
        <authorList>
            <person name="Spang A."/>
            <person name="Saw J.H."/>
            <person name="Jorgensen S.L."/>
            <person name="Zaremba-Niedzwiedzka K."/>
            <person name="Martijn J."/>
            <person name="Lind A.E."/>
            <person name="van Eijk R."/>
            <person name="Schleper C."/>
            <person name="Guy L."/>
            <person name="Ettema T.J."/>
        </authorList>
    </citation>
    <scope>NUCLEOTIDE SEQUENCE</scope>
</reference>
<name>A0A0F9CEQ0_9ZZZZ</name>
<dbReference type="AlphaFoldDB" id="A0A0F9CEQ0"/>
<evidence type="ECO:0008006" key="2">
    <source>
        <dbReference type="Google" id="ProtNLM"/>
    </source>
</evidence>
<comment type="caution">
    <text evidence="1">The sequence shown here is derived from an EMBL/GenBank/DDBJ whole genome shotgun (WGS) entry which is preliminary data.</text>
</comment>
<organism evidence="1">
    <name type="scientific">marine sediment metagenome</name>
    <dbReference type="NCBI Taxonomy" id="412755"/>
    <lineage>
        <taxon>unclassified sequences</taxon>
        <taxon>metagenomes</taxon>
        <taxon>ecological metagenomes</taxon>
    </lineage>
</organism>
<proteinExistence type="predicted"/>
<accession>A0A0F9CEQ0</accession>
<dbReference type="InterPro" id="IPR027417">
    <property type="entry name" value="P-loop_NTPase"/>
</dbReference>
<evidence type="ECO:0000313" key="1">
    <source>
        <dbReference type="EMBL" id="KKL47539.1"/>
    </source>
</evidence>